<evidence type="ECO:0000313" key="3">
    <source>
        <dbReference type="Proteomes" id="UP000540556"/>
    </source>
</evidence>
<dbReference type="SUPFAM" id="SSF48452">
    <property type="entry name" value="TPR-like"/>
    <property type="match status" value="1"/>
</dbReference>
<dbReference type="Pfam" id="PF13432">
    <property type="entry name" value="TPR_16"/>
    <property type="match status" value="1"/>
</dbReference>
<dbReference type="Proteomes" id="UP000540556">
    <property type="component" value="Unassembled WGS sequence"/>
</dbReference>
<evidence type="ECO:0000256" key="1">
    <source>
        <dbReference type="SAM" id="MobiDB-lite"/>
    </source>
</evidence>
<keyword evidence="3" id="KW-1185">Reference proteome</keyword>
<dbReference type="AlphaFoldDB" id="A0A7W4KB07"/>
<protein>
    <submittedName>
        <fullName evidence="2">Tetratricopeptide repeat protein</fullName>
    </submittedName>
</protein>
<name>A0A7W4KB07_9PROT</name>
<feature type="region of interest" description="Disordered" evidence="1">
    <location>
        <begin position="489"/>
        <end position="510"/>
    </location>
</feature>
<dbReference type="SUPFAM" id="SSF53756">
    <property type="entry name" value="UDP-Glycosyltransferase/glycogen phosphorylase"/>
    <property type="match status" value="1"/>
</dbReference>
<dbReference type="SMART" id="SM00028">
    <property type="entry name" value="TPR"/>
    <property type="match status" value="1"/>
</dbReference>
<comment type="caution">
    <text evidence="2">The sequence shown here is derived from an EMBL/GenBank/DDBJ whole genome shotgun (WGS) entry which is preliminary data.</text>
</comment>
<dbReference type="EMBL" id="JABEQK010000001">
    <property type="protein sequence ID" value="MBB2203585.1"/>
    <property type="molecule type" value="Genomic_DNA"/>
</dbReference>
<organism evidence="2 3">
    <name type="scientific">Gluconacetobacter takamatsuzukensis</name>
    <dbReference type="NCBI Taxonomy" id="1286190"/>
    <lineage>
        <taxon>Bacteria</taxon>
        <taxon>Pseudomonadati</taxon>
        <taxon>Pseudomonadota</taxon>
        <taxon>Alphaproteobacteria</taxon>
        <taxon>Acetobacterales</taxon>
        <taxon>Acetobacteraceae</taxon>
        <taxon>Gluconacetobacter</taxon>
    </lineage>
</organism>
<dbReference type="Gene3D" id="3.40.50.2000">
    <property type="entry name" value="Glycogen Phosphorylase B"/>
    <property type="match status" value="1"/>
</dbReference>
<sequence>MVRMADALFAAGKGLDAVRLVLEVASHQLNDWRFSVAAATALLRYTVRYDIVEALLRNVHRHRPDDVLAQVLHAYVQLMKGDVGGGLALFSALMRRCFDERAMICEYMSMALLRIGQPEQTLACLQSYLESGPMTAAILNNLGCALERLNRSAEAIPWYERALALEAGRPEISFGYANTLLKAGRLHEAWPLYFERALSVMDGTAWYLSLPRLRPGNDVAGRRIILFQEQGLGDTIQFIRFVSDLLAKGAEVTILVPRPLVRLLAQSYPGVSVHETGWIGEKERYDYGMPIPDLPYVAGVMSMQEIPAPIPYLRADPGDVARFAAMLPARRPRIGLVWAGERREGAADVLADQRRSTTLAALGAAVTPVDAVLVSLQFGAPRGEIAGWMGQAVCDPMVGVRDMADTAAIVANLDLVISVDTSPLHLAGAMGCPVWLISRWDACWRWGDAGDRSPWYPAMRLFRAQERSFAPVLGAVGAAVRDWSGRWHAAEADGNDPQPVGPARGTGLAR</sequence>
<reference evidence="2 3" key="1">
    <citation type="submission" date="2020-04" db="EMBL/GenBank/DDBJ databases">
        <title>Description of novel Gluconacetobacter.</title>
        <authorList>
            <person name="Sombolestani A."/>
        </authorList>
    </citation>
    <scope>NUCLEOTIDE SEQUENCE [LARGE SCALE GENOMIC DNA]</scope>
    <source>
        <strain evidence="2 3">LMG 27800</strain>
    </source>
</reference>
<dbReference type="InterPro" id="IPR011990">
    <property type="entry name" value="TPR-like_helical_dom_sf"/>
</dbReference>
<accession>A0A7W4KB07</accession>
<proteinExistence type="predicted"/>
<evidence type="ECO:0000313" key="2">
    <source>
        <dbReference type="EMBL" id="MBB2203585.1"/>
    </source>
</evidence>
<gene>
    <name evidence="2" type="ORF">HLH27_00940</name>
</gene>
<dbReference type="InterPro" id="IPR019734">
    <property type="entry name" value="TPR_rpt"/>
</dbReference>
<dbReference type="Gene3D" id="1.25.40.10">
    <property type="entry name" value="Tetratricopeptide repeat domain"/>
    <property type="match status" value="1"/>
</dbReference>